<dbReference type="GO" id="GO:0008270">
    <property type="term" value="F:zinc ion binding"/>
    <property type="evidence" value="ECO:0007669"/>
    <property type="project" value="InterPro"/>
</dbReference>
<dbReference type="SUPFAM" id="SSF57701">
    <property type="entry name" value="Zn2/Cys6 DNA-binding domain"/>
    <property type="match status" value="1"/>
</dbReference>
<evidence type="ECO:0000313" key="5">
    <source>
        <dbReference type="Proteomes" id="UP000191024"/>
    </source>
</evidence>
<sequence>MVKVRYRSRANRIYGEEIAKKTEKRSKKGCLTCRQRRKKCDEVKPRCTGCARNFLACRWPVESGVERTSDDGESLGANDLTFVRVFDDEIQMSKRSVTMMDTSTSQCESICGKLKDSAQFVEPETKEHNPEPIKEPLDLQIEPYRFLEGGLLADITFTRRDTPDVPTTQEQSALDPKEVFRSNYSFLDDVKNSATLRYQGIIEKLESGGALDSSMDQNDEAFLFYVCIRKFIPKLGPQDTHPLLTTCATFIPQVENNAIMKEVFLCCGATYLEWFDRPRYSTLSKELYDNCQMLIDKYLSENALRGVELWLLASFQLMCLRNKSTFLGCVDECVKCLSRSYVIIKNTYFESQKRRSSAAIMFQNLVYTIENEFMGDPAQDRLKRELVLQPHERMYIESFIYNYSVAILFATDVSRLPSPFDIFKELSHVLKCPLYHCEFEWMNNPVLGSALDAFEILAKASYIARMPMPLQPGSVWMQRARQLRTTCLFYTNPVLPPQAARSSAQKLETAKLNSLVAKIVTKSTYLLVSKVIDYEKLEARDPAVHDTLREILAAFAQIPLTSSIWGILPWSLVVAGCFATTIADRAAVLRYTVNFGESFHNQSFIKMRRFLERVWGDEEQNCLQLLFDRRELSQVVP</sequence>
<name>A0A1G4K765_9SACH</name>
<dbReference type="STRING" id="1230905.A0A1G4K765"/>
<evidence type="ECO:0000313" key="4">
    <source>
        <dbReference type="EMBL" id="SCU99770.1"/>
    </source>
</evidence>
<protein>
    <submittedName>
        <fullName evidence="4">LAMI_0G00694g1_1</fullName>
    </submittedName>
</protein>
<reference evidence="4 5" key="1">
    <citation type="submission" date="2016-03" db="EMBL/GenBank/DDBJ databases">
        <authorList>
            <person name="Devillers H."/>
        </authorList>
    </citation>
    <scope>NUCLEOTIDE SEQUENCE [LARGE SCALE GENOMIC DNA]</scope>
    <source>
        <strain evidence="4">CBS 11717</strain>
    </source>
</reference>
<evidence type="ECO:0000256" key="2">
    <source>
        <dbReference type="ARBA" id="ARBA00023242"/>
    </source>
</evidence>
<dbReference type="InterPro" id="IPR001138">
    <property type="entry name" value="Zn2Cys6_DnaBD"/>
</dbReference>
<dbReference type="Gene3D" id="4.10.240.10">
    <property type="entry name" value="Zn(2)-C6 fungal-type DNA-binding domain"/>
    <property type="match status" value="1"/>
</dbReference>
<dbReference type="AlphaFoldDB" id="A0A1G4K765"/>
<dbReference type="Proteomes" id="UP000191024">
    <property type="component" value="Chromosome G"/>
</dbReference>
<dbReference type="Pfam" id="PF11951">
    <property type="entry name" value="Fungal_trans_2"/>
    <property type="match status" value="1"/>
</dbReference>
<keyword evidence="2" id="KW-0539">Nucleus</keyword>
<comment type="subcellular location">
    <subcellularLocation>
        <location evidence="1">Nucleus</location>
    </subcellularLocation>
</comment>
<evidence type="ECO:0000259" key="3">
    <source>
        <dbReference type="PROSITE" id="PS50048"/>
    </source>
</evidence>
<organism evidence="4 5">
    <name type="scientific">Lachancea mirantina</name>
    <dbReference type="NCBI Taxonomy" id="1230905"/>
    <lineage>
        <taxon>Eukaryota</taxon>
        <taxon>Fungi</taxon>
        <taxon>Dikarya</taxon>
        <taxon>Ascomycota</taxon>
        <taxon>Saccharomycotina</taxon>
        <taxon>Saccharomycetes</taxon>
        <taxon>Saccharomycetales</taxon>
        <taxon>Saccharomycetaceae</taxon>
        <taxon>Lachancea</taxon>
    </lineage>
</organism>
<gene>
    <name evidence="4" type="ORF">LAMI_0G00694G</name>
</gene>
<dbReference type="PROSITE" id="PS00463">
    <property type="entry name" value="ZN2_CY6_FUNGAL_1"/>
    <property type="match status" value="1"/>
</dbReference>
<dbReference type="InterPro" id="IPR036864">
    <property type="entry name" value="Zn2-C6_fun-type_DNA-bd_sf"/>
</dbReference>
<dbReference type="GO" id="GO:0000981">
    <property type="term" value="F:DNA-binding transcription factor activity, RNA polymerase II-specific"/>
    <property type="evidence" value="ECO:0007669"/>
    <property type="project" value="InterPro"/>
</dbReference>
<proteinExistence type="predicted"/>
<accession>A0A1G4K765</accession>
<dbReference type="EMBL" id="LT598469">
    <property type="protein sequence ID" value="SCU99770.1"/>
    <property type="molecule type" value="Genomic_DNA"/>
</dbReference>
<dbReference type="SMART" id="SM00066">
    <property type="entry name" value="GAL4"/>
    <property type="match status" value="1"/>
</dbReference>
<dbReference type="Pfam" id="PF00172">
    <property type="entry name" value="Zn_clus"/>
    <property type="match status" value="1"/>
</dbReference>
<dbReference type="PANTHER" id="PTHR37534">
    <property type="entry name" value="TRANSCRIPTIONAL ACTIVATOR PROTEIN UGA3"/>
    <property type="match status" value="1"/>
</dbReference>
<keyword evidence="5" id="KW-1185">Reference proteome</keyword>
<dbReference type="CDD" id="cd00067">
    <property type="entry name" value="GAL4"/>
    <property type="match status" value="1"/>
</dbReference>
<evidence type="ECO:0000256" key="1">
    <source>
        <dbReference type="ARBA" id="ARBA00004123"/>
    </source>
</evidence>
<feature type="domain" description="Zn(2)-C6 fungal-type" evidence="3">
    <location>
        <begin position="29"/>
        <end position="59"/>
    </location>
</feature>
<dbReference type="InterPro" id="IPR021858">
    <property type="entry name" value="Fun_TF"/>
</dbReference>
<dbReference type="OrthoDB" id="3598904at2759"/>
<dbReference type="GO" id="GO:0005634">
    <property type="term" value="C:nucleus"/>
    <property type="evidence" value="ECO:0007669"/>
    <property type="project" value="UniProtKB-SubCell"/>
</dbReference>
<dbReference type="PANTHER" id="PTHR37534:SF46">
    <property type="entry name" value="ZN(II)2CYS6 TRANSCRIPTION FACTOR (EUROFUNG)"/>
    <property type="match status" value="1"/>
</dbReference>
<dbReference type="PROSITE" id="PS50048">
    <property type="entry name" value="ZN2_CY6_FUNGAL_2"/>
    <property type="match status" value="1"/>
</dbReference>